<dbReference type="InterPro" id="IPR035909">
    <property type="entry name" value="CheB_C"/>
</dbReference>
<comment type="catalytic activity">
    <reaction evidence="4 5">
        <text>[protein]-L-glutamate 5-O-methyl ester + H2O = L-glutamyl-[protein] + methanol + H(+)</text>
        <dbReference type="Rhea" id="RHEA:23236"/>
        <dbReference type="Rhea" id="RHEA-COMP:10208"/>
        <dbReference type="Rhea" id="RHEA-COMP:10311"/>
        <dbReference type="ChEBI" id="CHEBI:15377"/>
        <dbReference type="ChEBI" id="CHEBI:15378"/>
        <dbReference type="ChEBI" id="CHEBI:17790"/>
        <dbReference type="ChEBI" id="CHEBI:29973"/>
        <dbReference type="ChEBI" id="CHEBI:82795"/>
        <dbReference type="EC" id="3.1.1.61"/>
    </reaction>
</comment>
<evidence type="ECO:0000259" key="8">
    <source>
        <dbReference type="PROSITE" id="PS50110"/>
    </source>
</evidence>
<evidence type="ECO:0000256" key="4">
    <source>
        <dbReference type="ARBA" id="ARBA00048267"/>
    </source>
</evidence>
<dbReference type="Gene3D" id="3.40.50.2300">
    <property type="match status" value="1"/>
</dbReference>
<comment type="similarity">
    <text evidence="5">Belongs to the CheB family.</text>
</comment>
<evidence type="ECO:0000256" key="6">
    <source>
        <dbReference type="PROSITE-ProRule" id="PRU00050"/>
    </source>
</evidence>
<keyword evidence="3 5" id="KW-0378">Hydrolase</keyword>
<name>A0ABT3ND36_9BACT</name>
<comment type="catalytic activity">
    <reaction evidence="5">
        <text>L-glutaminyl-[protein] + H2O = L-glutamyl-[protein] + NH4(+)</text>
        <dbReference type="Rhea" id="RHEA:16441"/>
        <dbReference type="Rhea" id="RHEA-COMP:10207"/>
        <dbReference type="Rhea" id="RHEA-COMP:10208"/>
        <dbReference type="ChEBI" id="CHEBI:15377"/>
        <dbReference type="ChEBI" id="CHEBI:28938"/>
        <dbReference type="ChEBI" id="CHEBI:29973"/>
        <dbReference type="ChEBI" id="CHEBI:30011"/>
        <dbReference type="EC" id="3.5.1.44"/>
    </reaction>
</comment>
<dbReference type="CDD" id="cd16432">
    <property type="entry name" value="CheB_Rec"/>
    <property type="match status" value="1"/>
</dbReference>
<accession>A0ABT3ND36</accession>
<feature type="active site" evidence="5 6">
    <location>
        <position position="294"/>
    </location>
</feature>
<dbReference type="Gene3D" id="3.40.50.180">
    <property type="entry name" value="Methylesterase CheB, C-terminal domain"/>
    <property type="match status" value="1"/>
</dbReference>
<organism evidence="10 11">
    <name type="scientific">Desulfobotulus pelophilus</name>
    <dbReference type="NCBI Taxonomy" id="2823377"/>
    <lineage>
        <taxon>Bacteria</taxon>
        <taxon>Pseudomonadati</taxon>
        <taxon>Thermodesulfobacteriota</taxon>
        <taxon>Desulfobacteria</taxon>
        <taxon>Desulfobacterales</taxon>
        <taxon>Desulfobacteraceae</taxon>
        <taxon>Desulfobotulus</taxon>
    </lineage>
</organism>
<dbReference type="InterPro" id="IPR008248">
    <property type="entry name" value="CheB-like"/>
</dbReference>
<evidence type="ECO:0000256" key="3">
    <source>
        <dbReference type="ARBA" id="ARBA00022801"/>
    </source>
</evidence>
<dbReference type="EC" id="3.5.1.44" evidence="5"/>
<dbReference type="Proteomes" id="UP001209681">
    <property type="component" value="Unassembled WGS sequence"/>
</dbReference>
<comment type="caution">
    <text evidence="10">The sequence shown here is derived from an EMBL/GenBank/DDBJ whole genome shotgun (WGS) entry which is preliminary data.</text>
</comment>
<dbReference type="InterPro" id="IPR000673">
    <property type="entry name" value="Sig_transdc_resp-reg_Me-estase"/>
</dbReference>
<sequence>MEVSGSIRVLVVDDSAIVRKVFTEELSREPGIEVVGTAPDPYVARDKIVHLKPDVITLDIEMPRMDGLTFLRKLMRYYPLPVIIVSSLTSKGSELALEALAIGALEVISKPTSAYSVGDMSAQLAEKIRAVAGIRVGRRLDEKAVADQSSIAAGRPGVLRVTTHKIIAMGASTGGTEALREVLTKMPANAPGILVVQHMPARFTTAFAARLNDLCAMSVKEAEDGDPVTPGQVLIAPGNFHMLLRCSGARYYVQVKTGPLVHHQRPAADVLFDSVATYAGSNALGIILTGMGADGAVGLKKMKDAGAGTIAQDEASSVVFGMPKEAIRMGAADHVLPLDKIAEKALTLL</sequence>
<dbReference type="RefSeq" id="WP_265426303.1">
    <property type="nucleotide sequence ID" value="NZ_JAPFPW010000034.1"/>
</dbReference>
<dbReference type="PROSITE" id="PS50110">
    <property type="entry name" value="RESPONSE_REGULATORY"/>
    <property type="match status" value="1"/>
</dbReference>
<evidence type="ECO:0000259" key="9">
    <source>
        <dbReference type="PROSITE" id="PS50122"/>
    </source>
</evidence>
<dbReference type="SMART" id="SM00448">
    <property type="entry name" value="REC"/>
    <property type="match status" value="1"/>
</dbReference>
<protein>
    <recommendedName>
        <fullName evidence="5">Protein-glutamate methylesterase/protein-glutamine glutaminase</fullName>
        <ecNumber evidence="5">3.1.1.61</ecNumber>
        <ecNumber evidence="5">3.5.1.44</ecNumber>
    </recommendedName>
</protein>
<comment type="PTM">
    <text evidence="5">Phosphorylated by CheA. Phosphorylation of the N-terminal regulatory domain activates the methylesterase activity.</text>
</comment>
<reference evidence="10 11" key="1">
    <citation type="submission" date="2022-11" db="EMBL/GenBank/DDBJ databases">
        <title>Desulfobotulus tamanensis H1 sp. nov. - anaerobic, alkaliphilic, sulphate reducing bacterium isolated from terrestrial mud volcano.</title>
        <authorList>
            <person name="Frolova A."/>
            <person name="Merkel A.Y."/>
            <person name="Slobodkin A.I."/>
        </authorList>
    </citation>
    <scope>NUCLEOTIDE SEQUENCE [LARGE SCALE GENOMIC DNA]</scope>
    <source>
        <strain evidence="10 11">H1</strain>
    </source>
</reference>
<evidence type="ECO:0000256" key="1">
    <source>
        <dbReference type="ARBA" id="ARBA00022490"/>
    </source>
</evidence>
<proteinExistence type="inferred from homology"/>
<dbReference type="InterPro" id="IPR011006">
    <property type="entry name" value="CheY-like_superfamily"/>
</dbReference>
<dbReference type="PIRSF" id="PIRSF000876">
    <property type="entry name" value="RR_chemtxs_CheB"/>
    <property type="match status" value="1"/>
</dbReference>
<dbReference type="EMBL" id="JAPFPW010000034">
    <property type="protein sequence ID" value="MCW7755358.1"/>
    <property type="molecule type" value="Genomic_DNA"/>
</dbReference>
<dbReference type="NCBIfam" id="NF001965">
    <property type="entry name" value="PRK00742.1"/>
    <property type="match status" value="1"/>
</dbReference>
<feature type="active site" evidence="5 6">
    <location>
        <position position="172"/>
    </location>
</feature>
<keyword evidence="5 7" id="KW-0597">Phosphoprotein</keyword>
<dbReference type="CDD" id="cd17541">
    <property type="entry name" value="REC_CheB-like"/>
    <property type="match status" value="1"/>
</dbReference>
<dbReference type="InterPro" id="IPR001789">
    <property type="entry name" value="Sig_transdc_resp-reg_receiver"/>
</dbReference>
<comment type="subcellular location">
    <subcellularLocation>
        <location evidence="5">Cytoplasm</location>
    </subcellularLocation>
</comment>
<dbReference type="PROSITE" id="PS50122">
    <property type="entry name" value="CHEB"/>
    <property type="match status" value="1"/>
</dbReference>
<feature type="domain" description="CheB-type methylesterase" evidence="9">
    <location>
        <begin position="160"/>
        <end position="349"/>
    </location>
</feature>
<feature type="domain" description="Response regulatory" evidence="8">
    <location>
        <begin position="8"/>
        <end position="125"/>
    </location>
</feature>
<dbReference type="NCBIfam" id="NF009206">
    <property type="entry name" value="PRK12555.1"/>
    <property type="match status" value="1"/>
</dbReference>
<evidence type="ECO:0000313" key="11">
    <source>
        <dbReference type="Proteomes" id="UP001209681"/>
    </source>
</evidence>
<keyword evidence="11" id="KW-1185">Reference proteome</keyword>
<keyword evidence="1 5" id="KW-0963">Cytoplasm</keyword>
<comment type="function">
    <text evidence="5">Involved in chemotaxis. Part of a chemotaxis signal transduction system that modulates chemotaxis in response to various stimuli. Catalyzes the demethylation of specific methylglutamate residues introduced into the chemoreceptors (methyl-accepting chemotaxis proteins or MCP) by CheR. Also mediates the irreversible deamidation of specific glutamine residues to glutamic acid.</text>
</comment>
<dbReference type="EC" id="3.1.1.61" evidence="5"/>
<dbReference type="HAMAP" id="MF_00099">
    <property type="entry name" value="CheB_chemtxs"/>
    <property type="match status" value="1"/>
</dbReference>
<comment type="domain">
    <text evidence="5">Contains a C-terminal catalytic domain, and an N-terminal region which modulates catalytic activity.</text>
</comment>
<evidence type="ECO:0000313" key="10">
    <source>
        <dbReference type="EMBL" id="MCW7755358.1"/>
    </source>
</evidence>
<keyword evidence="2 5" id="KW-0145">Chemotaxis</keyword>
<evidence type="ECO:0000256" key="5">
    <source>
        <dbReference type="HAMAP-Rule" id="MF_00099"/>
    </source>
</evidence>
<dbReference type="PANTHER" id="PTHR42872">
    <property type="entry name" value="PROTEIN-GLUTAMATE METHYLESTERASE/PROTEIN-GLUTAMINE GLUTAMINASE"/>
    <property type="match status" value="1"/>
</dbReference>
<dbReference type="Pfam" id="PF01339">
    <property type="entry name" value="CheB_methylest"/>
    <property type="match status" value="1"/>
</dbReference>
<evidence type="ECO:0000256" key="2">
    <source>
        <dbReference type="ARBA" id="ARBA00022500"/>
    </source>
</evidence>
<dbReference type="SUPFAM" id="SSF52738">
    <property type="entry name" value="Methylesterase CheB, C-terminal domain"/>
    <property type="match status" value="1"/>
</dbReference>
<dbReference type="SUPFAM" id="SSF52172">
    <property type="entry name" value="CheY-like"/>
    <property type="match status" value="1"/>
</dbReference>
<feature type="modified residue" description="4-aspartylphosphate" evidence="5 7">
    <location>
        <position position="59"/>
    </location>
</feature>
<gene>
    <name evidence="5" type="primary">cheB</name>
    <name evidence="10" type="ORF">OOT00_15345</name>
</gene>
<evidence type="ECO:0000256" key="7">
    <source>
        <dbReference type="PROSITE-ProRule" id="PRU00169"/>
    </source>
</evidence>
<dbReference type="Pfam" id="PF00072">
    <property type="entry name" value="Response_reg"/>
    <property type="match status" value="1"/>
</dbReference>
<dbReference type="PANTHER" id="PTHR42872:SF6">
    <property type="entry name" value="PROTEIN-GLUTAMATE METHYLESTERASE_PROTEIN-GLUTAMINE GLUTAMINASE"/>
    <property type="match status" value="1"/>
</dbReference>
<feature type="active site" evidence="5 6">
    <location>
        <position position="198"/>
    </location>
</feature>